<name>A0ABQ9JAN9_9CUCU</name>
<evidence type="ECO:0000313" key="2">
    <source>
        <dbReference type="EMBL" id="KAJ8974954.1"/>
    </source>
</evidence>
<dbReference type="PANTHER" id="PTHR20991">
    <property type="entry name" value="PARATHYROID HORMONE-RESPONSIVE B1 GENE"/>
    <property type="match status" value="1"/>
</dbReference>
<keyword evidence="3" id="KW-1185">Reference proteome</keyword>
<reference evidence="2" key="1">
    <citation type="journal article" date="2023" name="Insect Mol. Biol.">
        <title>Genome sequencing provides insights into the evolution of gene families encoding plant cell wall-degrading enzymes in longhorned beetles.</title>
        <authorList>
            <person name="Shin N.R."/>
            <person name="Okamura Y."/>
            <person name="Kirsch R."/>
            <person name="Pauchet Y."/>
        </authorList>
    </citation>
    <scope>NUCLEOTIDE SEQUENCE</scope>
    <source>
        <strain evidence="2">MMC_N1</strain>
    </source>
</reference>
<dbReference type="InterPro" id="IPR055364">
    <property type="entry name" value="PTHB1_CtH_dom"/>
</dbReference>
<protein>
    <recommendedName>
        <fullName evidence="1">PTHB1 C-terminal helix bundle domain-containing protein</fullName>
    </recommendedName>
</protein>
<evidence type="ECO:0000259" key="1">
    <source>
        <dbReference type="Pfam" id="PF23339"/>
    </source>
</evidence>
<gene>
    <name evidence="2" type="ORF">NQ317_016476</name>
</gene>
<sequence>MIFRLQKHCADKSDFKFSYSSTLPSNEFLLYVNNHFRKRQQAVKLQLLGRIGSTWFSISRDSETTCSKIQTENPHAIDKLEYAVRRHLYEYDWYEGNVGKTGKGIMYSSGELSCTLAVVNNLISLLNVDKDLKETLESVFCNSVQDVESQSWEDVIDASIKHLNQVFERINKKAKEAKDEPEQEFTADEGTFWGSLLDDETLSHVVKKMPSHCRVKERHFEQYSEPGESQVFSPGSFDLLLKGGHTWLKNSRKVGAQWAHQEA</sequence>
<dbReference type="Proteomes" id="UP001162164">
    <property type="component" value="Unassembled WGS sequence"/>
</dbReference>
<dbReference type="EMBL" id="JAPWTJ010000902">
    <property type="protein sequence ID" value="KAJ8974954.1"/>
    <property type="molecule type" value="Genomic_DNA"/>
</dbReference>
<dbReference type="PANTHER" id="PTHR20991:SF0">
    <property type="entry name" value="PROTEIN PTHB1"/>
    <property type="match status" value="1"/>
</dbReference>
<dbReference type="Pfam" id="PF23339">
    <property type="entry name" value="PTHB1_CtH"/>
    <property type="match status" value="1"/>
</dbReference>
<proteinExistence type="predicted"/>
<feature type="domain" description="PTHB1 C-terminal helix bundle" evidence="1">
    <location>
        <begin position="129"/>
        <end position="180"/>
    </location>
</feature>
<accession>A0ABQ9JAN9</accession>
<comment type="caution">
    <text evidence="2">The sequence shown here is derived from an EMBL/GenBank/DDBJ whole genome shotgun (WGS) entry which is preliminary data.</text>
</comment>
<evidence type="ECO:0000313" key="3">
    <source>
        <dbReference type="Proteomes" id="UP001162164"/>
    </source>
</evidence>
<organism evidence="2 3">
    <name type="scientific">Molorchus minor</name>
    <dbReference type="NCBI Taxonomy" id="1323400"/>
    <lineage>
        <taxon>Eukaryota</taxon>
        <taxon>Metazoa</taxon>
        <taxon>Ecdysozoa</taxon>
        <taxon>Arthropoda</taxon>
        <taxon>Hexapoda</taxon>
        <taxon>Insecta</taxon>
        <taxon>Pterygota</taxon>
        <taxon>Neoptera</taxon>
        <taxon>Endopterygota</taxon>
        <taxon>Coleoptera</taxon>
        <taxon>Polyphaga</taxon>
        <taxon>Cucujiformia</taxon>
        <taxon>Chrysomeloidea</taxon>
        <taxon>Cerambycidae</taxon>
        <taxon>Lamiinae</taxon>
        <taxon>Monochamini</taxon>
        <taxon>Molorchus</taxon>
    </lineage>
</organism>
<dbReference type="InterPro" id="IPR026511">
    <property type="entry name" value="PTHB1"/>
</dbReference>